<protein>
    <recommendedName>
        <fullName evidence="1">Chorismate mutase domain-containing protein</fullName>
    </recommendedName>
</protein>
<gene>
    <name evidence="2" type="ORF">LGLO00237_LOCUS28708</name>
</gene>
<sequence>MSVGPFPHGIWWSFCVLAIEGRDGVHINDLGEYKTLLGLIRRRTEVQKKIARAKFALGIRVTAIQDENQERKVLHRVRRLASENGLEEAEAVRFQKAQMDIGKQIQRYCIRENVGMIEGDVDEMQLFELRDVIKELDEKTFIELRMLRKVSSSPLEEWPFISSIWSQGMCLNTCRALLHCTSRLVKADHRKNR</sequence>
<evidence type="ECO:0000313" key="2">
    <source>
        <dbReference type="EMBL" id="CAE0676929.1"/>
    </source>
</evidence>
<dbReference type="Pfam" id="PF01817">
    <property type="entry name" value="CM_2"/>
    <property type="match status" value="1"/>
</dbReference>
<evidence type="ECO:0000259" key="1">
    <source>
        <dbReference type="PROSITE" id="PS51168"/>
    </source>
</evidence>
<reference evidence="2" key="1">
    <citation type="submission" date="2021-01" db="EMBL/GenBank/DDBJ databases">
        <authorList>
            <person name="Corre E."/>
            <person name="Pelletier E."/>
            <person name="Niang G."/>
            <person name="Scheremetjew M."/>
            <person name="Finn R."/>
            <person name="Kale V."/>
            <person name="Holt S."/>
            <person name="Cochrane G."/>
            <person name="Meng A."/>
            <person name="Brown T."/>
            <person name="Cohen L."/>
        </authorList>
    </citation>
    <scope>NUCLEOTIDE SEQUENCE</scope>
    <source>
        <strain evidence="2">CCCM811</strain>
    </source>
</reference>
<dbReference type="InterPro" id="IPR002701">
    <property type="entry name" value="CM_II_prokaryot"/>
</dbReference>
<proteinExistence type="predicted"/>
<dbReference type="Gene3D" id="1.20.59.10">
    <property type="entry name" value="Chorismate mutase"/>
    <property type="match status" value="1"/>
</dbReference>
<dbReference type="InterPro" id="IPR036263">
    <property type="entry name" value="Chorismate_II_sf"/>
</dbReference>
<dbReference type="EMBL" id="HBIV01040490">
    <property type="protein sequence ID" value="CAE0676929.1"/>
    <property type="molecule type" value="Transcribed_RNA"/>
</dbReference>
<dbReference type="InterPro" id="IPR036979">
    <property type="entry name" value="CM_dom_sf"/>
</dbReference>
<dbReference type="SUPFAM" id="SSF48600">
    <property type="entry name" value="Chorismate mutase II"/>
    <property type="match status" value="1"/>
</dbReference>
<dbReference type="AlphaFoldDB" id="A0A7S3ZA88"/>
<accession>A0A7S3ZA88</accession>
<feature type="domain" description="Chorismate mutase" evidence="1">
    <location>
        <begin position="12"/>
        <end position="110"/>
    </location>
</feature>
<dbReference type="PROSITE" id="PS51168">
    <property type="entry name" value="CHORISMATE_MUT_2"/>
    <property type="match status" value="1"/>
</dbReference>
<dbReference type="GO" id="GO:0004106">
    <property type="term" value="F:chorismate mutase activity"/>
    <property type="evidence" value="ECO:0007669"/>
    <property type="project" value="InterPro"/>
</dbReference>
<organism evidence="2">
    <name type="scientific">Lotharella globosa</name>
    <dbReference type="NCBI Taxonomy" id="91324"/>
    <lineage>
        <taxon>Eukaryota</taxon>
        <taxon>Sar</taxon>
        <taxon>Rhizaria</taxon>
        <taxon>Cercozoa</taxon>
        <taxon>Chlorarachniophyceae</taxon>
        <taxon>Lotharella</taxon>
    </lineage>
</organism>
<name>A0A7S3ZA88_9EUKA</name>
<dbReference type="GO" id="GO:0046417">
    <property type="term" value="P:chorismate metabolic process"/>
    <property type="evidence" value="ECO:0007669"/>
    <property type="project" value="InterPro"/>
</dbReference>
<dbReference type="SMART" id="SM00830">
    <property type="entry name" value="CM_2"/>
    <property type="match status" value="1"/>
</dbReference>